<dbReference type="AlphaFoldDB" id="A0A375IDP5"/>
<name>A0A375IDP5_9BURK</name>
<sequence>MADTVLDLINGIGTDTVGWFNGISNGQALGTSTIG</sequence>
<accession>A0A375IDP5</accession>
<dbReference type="EMBL" id="LT991976">
    <property type="protein sequence ID" value="SPK72717.1"/>
    <property type="molecule type" value="Genomic_DNA"/>
</dbReference>
<evidence type="ECO:0000313" key="1">
    <source>
        <dbReference type="EMBL" id="SPK72717.1"/>
    </source>
</evidence>
<protein>
    <submittedName>
        <fullName evidence="1">Uncharacterized protein</fullName>
    </submittedName>
</protein>
<dbReference type="Proteomes" id="UP000255505">
    <property type="component" value="Chromosome I"/>
</dbReference>
<evidence type="ECO:0000313" key="2">
    <source>
        <dbReference type="Proteomes" id="UP000255505"/>
    </source>
</evidence>
<gene>
    <name evidence="1" type="ORF">CT19425_80095</name>
</gene>
<organism evidence="1 2">
    <name type="scientific">Cupriavidus taiwanensis</name>
    <dbReference type="NCBI Taxonomy" id="164546"/>
    <lineage>
        <taxon>Bacteria</taxon>
        <taxon>Pseudomonadati</taxon>
        <taxon>Pseudomonadota</taxon>
        <taxon>Betaproteobacteria</taxon>
        <taxon>Burkholderiales</taxon>
        <taxon>Burkholderiaceae</taxon>
        <taxon>Cupriavidus</taxon>
    </lineage>
</organism>
<reference evidence="1 2" key="1">
    <citation type="submission" date="2018-01" db="EMBL/GenBank/DDBJ databases">
        <authorList>
            <person name="Gaut B.S."/>
            <person name="Morton B.R."/>
            <person name="Clegg M.T."/>
            <person name="Duvall M.R."/>
        </authorList>
    </citation>
    <scope>NUCLEOTIDE SEQUENCE [LARGE SCALE GENOMIC DNA]</scope>
    <source>
        <strain evidence="1">Cupriavidus taiwanensis LMG 19425</strain>
    </source>
</reference>
<proteinExistence type="predicted"/>